<dbReference type="InterPro" id="IPR016032">
    <property type="entry name" value="Sig_transdc_resp-reg_C-effctor"/>
</dbReference>
<dbReference type="InterPro" id="IPR027417">
    <property type="entry name" value="P-loop_NTPase"/>
</dbReference>
<dbReference type="Proteomes" id="UP001499884">
    <property type="component" value="Unassembled WGS sequence"/>
</dbReference>
<sequence>MIEDSAGPVEAGRPLRRALFGREDTVARVIDTAIAPEAAPLVLLTGPIGVGRSSVLSAVEDGLRGRAVDSLTLRLMPVDRSRPFSFASRLSAELGSRSRGFGAERQAHTAGPPARRLAAELRSAITAGDKLVVLVDDAQWVDADSLALLLPMVRMLATRPISLVCSLAFPPRGLGRHRDLLGRLRAAGLVRAVNLRPLGDPAVRALVAHELEAVPSAPLASHLHRYCRGIPAAVLAALAGHRRSGTLRVYDRLAYLVPPDRPPERPAGLPVVAYLRGLGEPVWPVAKALAVLHPLGTPAVRLVAEAVSTGEEDVRAAAALLCAEGVLRAGPGADRWRFRLPLLPAALTACLGEYERRRLAQLAVTAIWAGRAAADDRYLAEQLVVAGQFVDPRRAAQELLARGAAAMLDDGYLAERWLRAAADLSTDPGRRVKALLAHAATCCIHLRFTDALRSAAEVLSRHACQVPPEALLEMEMIYIVSLAGTFQAAALDKICADGWRSLPGSEGHRIVARATALSHLDRWREAAEHLEATREIWTADNDVVAGLGQLILECDSAYLGRPEAFGRALTDPTRWPLWGSGRRHRFERLSTLARTSLTFGELGAAQELFAAHTLPSEYRTLPDRVVTYSQAGQWDRALDLARQGLVTDSSVGDLPSHTLMCRETSRIFGACGRLTQARAVLARARTVQPVLLHLLAVPEAELEHALGEPGRADAAVEEGLRRAVERGTLVGTDELWARKAESRLAAGDREGAERCLAEVTRVDELTGPGRARLFRLLTTAFVHGDPRAATEALRAARRRGQPLEQADTIVTAVRHGVADPVLLREAYALYGDLGALLRRARLRIMMRERDVGVPGRGATSAEDDRLLATLVTEGLTNRELAAVLGRSEKSVEGRLSRLFRRTGHRSRVELASAVLTGEYPL</sequence>
<dbReference type="InterPro" id="IPR036388">
    <property type="entry name" value="WH-like_DNA-bd_sf"/>
</dbReference>
<dbReference type="Gene3D" id="1.25.40.10">
    <property type="entry name" value="Tetratricopeptide repeat domain"/>
    <property type="match status" value="1"/>
</dbReference>
<dbReference type="Pfam" id="PF13191">
    <property type="entry name" value="AAA_16"/>
    <property type="match status" value="1"/>
</dbReference>
<keyword evidence="2" id="KW-0067">ATP-binding</keyword>
<dbReference type="PANTHER" id="PTHR16305">
    <property type="entry name" value="TESTICULAR SOLUBLE ADENYLYL CYCLASE"/>
    <property type="match status" value="1"/>
</dbReference>
<gene>
    <name evidence="4" type="ORF">GCM10023082_50600</name>
</gene>
<dbReference type="Gene3D" id="1.10.10.10">
    <property type="entry name" value="Winged helix-like DNA-binding domain superfamily/Winged helix DNA-binding domain"/>
    <property type="match status" value="1"/>
</dbReference>
<reference evidence="5" key="1">
    <citation type="journal article" date="2019" name="Int. J. Syst. Evol. Microbiol.">
        <title>The Global Catalogue of Microorganisms (GCM) 10K type strain sequencing project: providing services to taxonomists for standard genome sequencing and annotation.</title>
        <authorList>
            <consortium name="The Broad Institute Genomics Platform"/>
            <consortium name="The Broad Institute Genome Sequencing Center for Infectious Disease"/>
            <person name="Wu L."/>
            <person name="Ma J."/>
        </authorList>
    </citation>
    <scope>NUCLEOTIDE SEQUENCE [LARGE SCALE GENOMIC DNA]</scope>
    <source>
        <strain evidence="5">JCM 30846</strain>
    </source>
</reference>
<dbReference type="SUPFAM" id="SSF48452">
    <property type="entry name" value="TPR-like"/>
    <property type="match status" value="1"/>
</dbReference>
<dbReference type="InterPro" id="IPR000792">
    <property type="entry name" value="Tscrpt_reg_LuxR_C"/>
</dbReference>
<comment type="caution">
    <text evidence="4">The sequence shown here is derived from an EMBL/GenBank/DDBJ whole genome shotgun (WGS) entry which is preliminary data.</text>
</comment>
<name>A0ABP7FTU2_9ACTN</name>
<accession>A0ABP7FTU2</accession>
<dbReference type="InterPro" id="IPR041664">
    <property type="entry name" value="AAA_16"/>
</dbReference>
<feature type="domain" description="HTH luxR-type" evidence="3">
    <location>
        <begin position="865"/>
        <end position="914"/>
    </location>
</feature>
<organism evidence="4 5">
    <name type="scientific">Streptomyces tremellae</name>
    <dbReference type="NCBI Taxonomy" id="1124239"/>
    <lineage>
        <taxon>Bacteria</taxon>
        <taxon>Bacillati</taxon>
        <taxon>Actinomycetota</taxon>
        <taxon>Actinomycetes</taxon>
        <taxon>Kitasatosporales</taxon>
        <taxon>Streptomycetaceae</taxon>
        <taxon>Streptomyces</taxon>
    </lineage>
</organism>
<dbReference type="SUPFAM" id="SSF52540">
    <property type="entry name" value="P-loop containing nucleoside triphosphate hydrolases"/>
    <property type="match status" value="1"/>
</dbReference>
<dbReference type="RefSeq" id="WP_345651899.1">
    <property type="nucleotide sequence ID" value="NZ_BAABEP010000046.1"/>
</dbReference>
<evidence type="ECO:0000313" key="4">
    <source>
        <dbReference type="EMBL" id="GAA3748204.1"/>
    </source>
</evidence>
<evidence type="ECO:0000313" key="5">
    <source>
        <dbReference type="Proteomes" id="UP001499884"/>
    </source>
</evidence>
<proteinExistence type="predicted"/>
<evidence type="ECO:0000259" key="3">
    <source>
        <dbReference type="SMART" id="SM00421"/>
    </source>
</evidence>
<dbReference type="EMBL" id="BAABEP010000046">
    <property type="protein sequence ID" value="GAA3748204.1"/>
    <property type="molecule type" value="Genomic_DNA"/>
</dbReference>
<protein>
    <submittedName>
        <fullName evidence="4">LuxR family transcriptional regulator</fullName>
    </submittedName>
</protein>
<dbReference type="SUPFAM" id="SSF46894">
    <property type="entry name" value="C-terminal effector domain of the bipartite response regulators"/>
    <property type="match status" value="1"/>
</dbReference>
<keyword evidence="1" id="KW-0547">Nucleotide-binding</keyword>
<evidence type="ECO:0000256" key="2">
    <source>
        <dbReference type="ARBA" id="ARBA00022840"/>
    </source>
</evidence>
<dbReference type="SMART" id="SM00421">
    <property type="entry name" value="HTH_LUXR"/>
    <property type="match status" value="1"/>
</dbReference>
<dbReference type="InterPro" id="IPR011990">
    <property type="entry name" value="TPR-like_helical_dom_sf"/>
</dbReference>
<keyword evidence="5" id="KW-1185">Reference proteome</keyword>
<evidence type="ECO:0000256" key="1">
    <source>
        <dbReference type="ARBA" id="ARBA00022741"/>
    </source>
</evidence>
<dbReference type="PANTHER" id="PTHR16305:SF28">
    <property type="entry name" value="GUANYLATE CYCLASE DOMAIN-CONTAINING PROTEIN"/>
    <property type="match status" value="1"/>
</dbReference>